<feature type="domain" description="Winged helix-turn helix" evidence="2">
    <location>
        <begin position="78"/>
        <end position="135"/>
    </location>
</feature>
<gene>
    <name evidence="3" type="ORF">ACFSJC_19995</name>
</gene>
<reference evidence="4" key="1">
    <citation type="journal article" date="2019" name="Int. J. Syst. Evol. Microbiol.">
        <title>The Global Catalogue of Microorganisms (GCM) 10K type strain sequencing project: providing services to taxonomists for standard genome sequencing and annotation.</title>
        <authorList>
            <consortium name="The Broad Institute Genomics Platform"/>
            <consortium name="The Broad Institute Genome Sequencing Center for Infectious Disease"/>
            <person name="Wu L."/>
            <person name="Ma J."/>
        </authorList>
    </citation>
    <scope>NUCLEOTIDE SEQUENCE [LARGE SCALE GENOMIC DNA]</scope>
    <source>
        <strain evidence="4">KACC 12597</strain>
    </source>
</reference>
<dbReference type="EMBL" id="JBHUHX010000072">
    <property type="protein sequence ID" value="MFD2114133.1"/>
    <property type="molecule type" value="Genomic_DNA"/>
</dbReference>
<evidence type="ECO:0000259" key="1">
    <source>
        <dbReference type="Pfam" id="PF13358"/>
    </source>
</evidence>
<dbReference type="InterPro" id="IPR038717">
    <property type="entry name" value="Tc1-like_DDE_dom"/>
</dbReference>
<comment type="caution">
    <text evidence="3">The sequence shown here is derived from an EMBL/GenBank/DDBJ whole genome shotgun (WGS) entry which is preliminary data.</text>
</comment>
<dbReference type="InterPro" id="IPR012337">
    <property type="entry name" value="RNaseH-like_sf"/>
</dbReference>
<dbReference type="Proteomes" id="UP001597337">
    <property type="component" value="Unassembled WGS sequence"/>
</dbReference>
<dbReference type="Gene3D" id="3.30.420.10">
    <property type="entry name" value="Ribonuclease H-like superfamily/Ribonuclease H"/>
    <property type="match status" value="1"/>
</dbReference>
<dbReference type="PANTHER" id="PTHR46564">
    <property type="entry name" value="TRANSPOSASE"/>
    <property type="match status" value="1"/>
</dbReference>
<dbReference type="InterPro" id="IPR009057">
    <property type="entry name" value="Homeodomain-like_sf"/>
</dbReference>
<dbReference type="InterPro" id="IPR025959">
    <property type="entry name" value="Winged_HTH_dom"/>
</dbReference>
<dbReference type="InterPro" id="IPR036397">
    <property type="entry name" value="RNaseH_sf"/>
</dbReference>
<dbReference type="RefSeq" id="WP_386029087.1">
    <property type="nucleotide sequence ID" value="NZ_JBHUHX010000072.1"/>
</dbReference>
<dbReference type="Gene3D" id="1.10.10.10">
    <property type="entry name" value="Winged helix-like DNA-binding domain superfamily/Winged helix DNA-binding domain"/>
    <property type="match status" value="1"/>
</dbReference>
<feature type="domain" description="Tc1-like transposase DDE" evidence="1">
    <location>
        <begin position="153"/>
        <end position="293"/>
    </location>
</feature>
<evidence type="ECO:0000313" key="3">
    <source>
        <dbReference type="EMBL" id="MFD2114133.1"/>
    </source>
</evidence>
<dbReference type="Pfam" id="PF13592">
    <property type="entry name" value="HTH_33"/>
    <property type="match status" value="1"/>
</dbReference>
<dbReference type="InterPro" id="IPR036388">
    <property type="entry name" value="WH-like_DNA-bd_sf"/>
</dbReference>
<protein>
    <submittedName>
        <fullName evidence="3">IS630 family transposase</fullName>
    </submittedName>
</protein>
<keyword evidence="4" id="KW-1185">Reference proteome</keyword>
<proteinExistence type="predicted"/>
<name>A0ABW4YF85_9GAMM</name>
<evidence type="ECO:0000313" key="4">
    <source>
        <dbReference type="Proteomes" id="UP001597337"/>
    </source>
</evidence>
<dbReference type="Pfam" id="PF13358">
    <property type="entry name" value="DDE_3"/>
    <property type="match status" value="1"/>
</dbReference>
<dbReference type="NCBIfam" id="NF033545">
    <property type="entry name" value="transpos_IS630"/>
    <property type="match status" value="1"/>
</dbReference>
<dbReference type="Pfam" id="PF13384">
    <property type="entry name" value="HTH_23"/>
    <property type="match status" value="1"/>
</dbReference>
<dbReference type="InterPro" id="IPR047655">
    <property type="entry name" value="Transpos_IS630-like"/>
</dbReference>
<dbReference type="SUPFAM" id="SSF46689">
    <property type="entry name" value="Homeodomain-like"/>
    <property type="match status" value="1"/>
</dbReference>
<feature type="non-terminal residue" evidence="3">
    <location>
        <position position="312"/>
    </location>
</feature>
<feature type="non-terminal residue" evidence="3">
    <location>
        <position position="1"/>
    </location>
</feature>
<organism evidence="3 4">
    <name type="scientific">Thiorhodococcus fuscus</name>
    <dbReference type="NCBI Taxonomy" id="527200"/>
    <lineage>
        <taxon>Bacteria</taxon>
        <taxon>Pseudomonadati</taxon>
        <taxon>Pseudomonadota</taxon>
        <taxon>Gammaproteobacteria</taxon>
        <taxon>Chromatiales</taxon>
        <taxon>Chromatiaceae</taxon>
        <taxon>Thiorhodococcus</taxon>
    </lineage>
</organism>
<dbReference type="PANTHER" id="PTHR46564:SF1">
    <property type="entry name" value="TRANSPOSASE"/>
    <property type="match status" value="1"/>
</dbReference>
<accession>A0ABW4YF85</accession>
<evidence type="ECO:0000259" key="2">
    <source>
        <dbReference type="Pfam" id="PF13592"/>
    </source>
</evidence>
<sequence>IAVHAVEENGYSPEDVIKIFGLSRSTIYEWLKRFRAHGYPGLDTKKAPGAEAVVTEKMQAWLKRTVLESTPEDFGYDTTLWTCELLAQQLFERFGVHVVAATINQHLHKLNLTYQKPVLIPREQDPAAVEHFVNEEFPKIQRFANKIQADTGFEDEAGIDLRERSGKTWSARGVRPEVFVTGKRGRLNVLSVITAQGELRYHVTEKSIASKEYIHFLKQLMEKRTRPLILIVDRAPFHRSRMVREFVCKHRHQIRLHYLPTYSPERNPDEHVWEEIKDKQLRRQPIKNKRDLKKRLHSALKSLQHRTERVIS</sequence>
<dbReference type="SUPFAM" id="SSF53098">
    <property type="entry name" value="Ribonuclease H-like"/>
    <property type="match status" value="1"/>
</dbReference>